<proteinExistence type="predicted"/>
<feature type="non-terminal residue" evidence="3">
    <location>
        <position position="73"/>
    </location>
</feature>
<evidence type="ECO:0000256" key="2">
    <source>
        <dbReference type="SAM" id="Phobius"/>
    </source>
</evidence>
<accession>A0A5E4CT02</accession>
<comment type="caution">
    <text evidence="3">The sequence shown here is derived from an EMBL/GenBank/DDBJ whole genome shotgun (WGS) entry which is preliminary data.</text>
</comment>
<dbReference type="Proteomes" id="UP000335636">
    <property type="component" value="Unassembled WGS sequence"/>
</dbReference>
<feature type="region of interest" description="Disordered" evidence="1">
    <location>
        <begin position="51"/>
        <end position="73"/>
    </location>
</feature>
<evidence type="ECO:0000313" key="4">
    <source>
        <dbReference type="Proteomes" id="UP000335636"/>
    </source>
</evidence>
<dbReference type="AlphaFoldDB" id="A0A5E4CT02"/>
<protein>
    <submittedName>
        <fullName evidence="3">Uncharacterized protein</fullName>
    </submittedName>
</protein>
<sequence>MHTPENLMRTWTDIPTLLIICLILCIILTTLKLYSRLLTLVRMSTSPYDRLLNQPSTPHQEKPPLDPDLIIQS</sequence>
<feature type="transmembrane region" description="Helical" evidence="2">
    <location>
        <begin position="14"/>
        <end position="34"/>
    </location>
</feature>
<name>A0A5E4CT02_MARMO</name>
<evidence type="ECO:0000313" key="3">
    <source>
        <dbReference type="EMBL" id="VTJ84082.1"/>
    </source>
</evidence>
<evidence type="ECO:0000256" key="1">
    <source>
        <dbReference type="SAM" id="MobiDB-lite"/>
    </source>
</evidence>
<reference evidence="3" key="1">
    <citation type="submission" date="2019-04" db="EMBL/GenBank/DDBJ databases">
        <authorList>
            <person name="Alioto T."/>
            <person name="Alioto T."/>
        </authorList>
    </citation>
    <scope>NUCLEOTIDE SEQUENCE [LARGE SCALE GENOMIC DNA]</scope>
</reference>
<organism evidence="3 4">
    <name type="scientific">Marmota monax</name>
    <name type="common">Woodchuck</name>
    <dbReference type="NCBI Taxonomy" id="9995"/>
    <lineage>
        <taxon>Eukaryota</taxon>
        <taxon>Metazoa</taxon>
        <taxon>Chordata</taxon>
        <taxon>Craniata</taxon>
        <taxon>Vertebrata</taxon>
        <taxon>Euteleostomi</taxon>
        <taxon>Mammalia</taxon>
        <taxon>Eutheria</taxon>
        <taxon>Euarchontoglires</taxon>
        <taxon>Glires</taxon>
        <taxon>Rodentia</taxon>
        <taxon>Sciuromorpha</taxon>
        <taxon>Sciuridae</taxon>
        <taxon>Xerinae</taxon>
        <taxon>Marmotini</taxon>
        <taxon>Marmota</taxon>
    </lineage>
</organism>
<dbReference type="EMBL" id="CABDUW010001794">
    <property type="protein sequence ID" value="VTJ84082.1"/>
    <property type="molecule type" value="Genomic_DNA"/>
</dbReference>
<keyword evidence="2" id="KW-1133">Transmembrane helix</keyword>
<keyword evidence="2" id="KW-0472">Membrane</keyword>
<keyword evidence="2" id="KW-0812">Transmembrane</keyword>
<gene>
    <name evidence="3" type="ORF">MONAX_5E039591</name>
</gene>
<keyword evidence="4" id="KW-1185">Reference proteome</keyword>